<keyword evidence="2" id="KW-1133">Transmembrane helix</keyword>
<feature type="transmembrane region" description="Helical" evidence="2">
    <location>
        <begin position="96"/>
        <end position="116"/>
    </location>
</feature>
<feature type="transmembrane region" description="Helical" evidence="2">
    <location>
        <begin position="243"/>
        <end position="264"/>
    </location>
</feature>
<name>A0ABW0X4M0_9ACTN</name>
<feature type="transmembrane region" description="Helical" evidence="2">
    <location>
        <begin position="271"/>
        <end position="291"/>
    </location>
</feature>
<feature type="transmembrane region" description="Helical" evidence="2">
    <location>
        <begin position="442"/>
        <end position="460"/>
    </location>
</feature>
<evidence type="ECO:0000313" key="3">
    <source>
        <dbReference type="EMBL" id="MFC5665488.1"/>
    </source>
</evidence>
<keyword evidence="2" id="KW-0812">Transmembrane</keyword>
<feature type="transmembrane region" description="Helical" evidence="2">
    <location>
        <begin position="345"/>
        <end position="365"/>
    </location>
</feature>
<feature type="transmembrane region" description="Helical" evidence="2">
    <location>
        <begin position="615"/>
        <end position="633"/>
    </location>
</feature>
<feature type="transmembrane region" description="Helical" evidence="2">
    <location>
        <begin position="152"/>
        <end position="171"/>
    </location>
</feature>
<keyword evidence="2" id="KW-0472">Membrane</keyword>
<feature type="transmembrane region" description="Helical" evidence="2">
    <location>
        <begin position="578"/>
        <end position="603"/>
    </location>
</feature>
<evidence type="ECO:0000256" key="2">
    <source>
        <dbReference type="SAM" id="Phobius"/>
    </source>
</evidence>
<evidence type="ECO:0000313" key="4">
    <source>
        <dbReference type="Proteomes" id="UP001595975"/>
    </source>
</evidence>
<feature type="transmembrane region" description="Helical" evidence="2">
    <location>
        <begin position="311"/>
        <end position="333"/>
    </location>
</feature>
<organism evidence="3 4">
    <name type="scientific">Kitasatospora misakiensis</name>
    <dbReference type="NCBI Taxonomy" id="67330"/>
    <lineage>
        <taxon>Bacteria</taxon>
        <taxon>Bacillati</taxon>
        <taxon>Actinomycetota</taxon>
        <taxon>Actinomycetes</taxon>
        <taxon>Kitasatosporales</taxon>
        <taxon>Streptomycetaceae</taxon>
        <taxon>Kitasatospora</taxon>
    </lineage>
</organism>
<feature type="transmembrane region" description="Helical" evidence="2">
    <location>
        <begin position="396"/>
        <end position="415"/>
    </location>
</feature>
<comment type="caution">
    <text evidence="3">The sequence shown here is derived from an EMBL/GenBank/DDBJ whole genome shotgun (WGS) entry which is preliminary data.</text>
</comment>
<gene>
    <name evidence="3" type="ORF">ACFP3U_21235</name>
</gene>
<evidence type="ECO:0000256" key="1">
    <source>
        <dbReference type="SAM" id="MobiDB-lite"/>
    </source>
</evidence>
<feature type="transmembrane region" description="Helical" evidence="2">
    <location>
        <begin position="65"/>
        <end position="84"/>
    </location>
</feature>
<dbReference type="EMBL" id="JBHSOF010000028">
    <property type="protein sequence ID" value="MFC5665488.1"/>
    <property type="molecule type" value="Genomic_DNA"/>
</dbReference>
<sequence length="796" mass="85228">MDGSPTTAADRDAGTAPDGPVGASAPGTGTDGRRAVRLLPPLAALLVVLVVLLGSGTPPLDVARYAGYVLWAVLLPGTLVFRCLRRRPHTLVEDLVLGAVTGLVLELAAWAVLVRLGLQSVAVLWPLAVVVPFALVPALRRHWRPRGYTRPPLSWSWTVAGLVALTVGYFGEVFLFRFPILPTGEPSRIYGDLPYLISLAGNAKYQMPPTFPQAAGEPLHYHWFTFAHMAMSSLVGGVDLPVVAMRLMVPALSVLMVLAVAVAAHRLTGRLWAGPAAVVLFMAVGEFTAAYPNSVESWAFGAPAVGLLSWASLSLTYSQPLLVALATAVGEVLRGCGPEADRRGVPALGRGAFVLVGLFALASSAAKASTLPVTLGGLALVGLVLAVTTRRIPRPVVLLGGILLGAQLFATVLVFDFQSYGLQPGLFGSIRKYWADPQLGPAPARAAVALATLAAFLLNHQLRLLGAVPLIWRRRMRLEPVQWFLLGAALAGPAAYLLIGGFNASYFTIASAPFAALLSAWGWCELVERAALPRRAAAGLAVGAVLTGAALTWLTYRFSDRWAGFAVRLLGRGTGSRAHWPLLPMLAAALAVAAVAVLGLLLWRGARRVLPSLRGRGGVVALTGLCAVALPALPLDALQGREYGWDFSWALSGRQVEAARWVRARSLPSDVIATNSHCWEFDDYADGPGCDNSRSQWLSAYSERSVLVEGWAYAPRLVARSGGGVVARDAFWDQRLFRLNEDAVYRPTAEVIERLRREHRVRFLVVDRKAGAESPRLREYAEPVFDNGRVAGYRLP</sequence>
<reference evidence="4" key="1">
    <citation type="journal article" date="2019" name="Int. J. Syst. Evol. Microbiol.">
        <title>The Global Catalogue of Microorganisms (GCM) 10K type strain sequencing project: providing services to taxonomists for standard genome sequencing and annotation.</title>
        <authorList>
            <consortium name="The Broad Institute Genomics Platform"/>
            <consortium name="The Broad Institute Genome Sequencing Center for Infectious Disease"/>
            <person name="Wu L."/>
            <person name="Ma J."/>
        </authorList>
    </citation>
    <scope>NUCLEOTIDE SEQUENCE [LARGE SCALE GENOMIC DNA]</scope>
    <source>
        <strain evidence="4">CGMCC 4.1437</strain>
    </source>
</reference>
<feature type="transmembrane region" description="Helical" evidence="2">
    <location>
        <begin position="35"/>
        <end position="53"/>
    </location>
</feature>
<proteinExistence type="predicted"/>
<feature type="transmembrane region" description="Helical" evidence="2">
    <location>
        <begin position="536"/>
        <end position="558"/>
    </location>
</feature>
<keyword evidence="4" id="KW-1185">Reference proteome</keyword>
<dbReference type="Proteomes" id="UP001595975">
    <property type="component" value="Unassembled WGS sequence"/>
</dbReference>
<feature type="transmembrane region" description="Helical" evidence="2">
    <location>
        <begin position="505"/>
        <end position="524"/>
    </location>
</feature>
<feature type="transmembrane region" description="Helical" evidence="2">
    <location>
        <begin position="481"/>
        <end position="499"/>
    </location>
</feature>
<accession>A0ABW0X4M0</accession>
<feature type="region of interest" description="Disordered" evidence="1">
    <location>
        <begin position="1"/>
        <end position="29"/>
    </location>
</feature>
<protein>
    <submittedName>
        <fullName evidence="3">Uncharacterized protein</fullName>
    </submittedName>
</protein>
<feature type="transmembrane region" description="Helical" evidence="2">
    <location>
        <begin position="371"/>
        <end position="389"/>
    </location>
</feature>
<feature type="transmembrane region" description="Helical" evidence="2">
    <location>
        <begin position="122"/>
        <end position="140"/>
    </location>
</feature>
<dbReference type="RefSeq" id="WP_380227176.1">
    <property type="nucleotide sequence ID" value="NZ_JBHSOF010000028.1"/>
</dbReference>